<proteinExistence type="predicted"/>
<dbReference type="Pfam" id="PF04700">
    <property type="entry name" value="Baculo_gp41"/>
    <property type="match status" value="1"/>
</dbReference>
<keyword evidence="2" id="KW-1185">Reference proteome</keyword>
<protein>
    <submittedName>
        <fullName evidence="1">GP41</fullName>
    </submittedName>
</protein>
<evidence type="ECO:0000313" key="1">
    <source>
        <dbReference type="EMBL" id="APO13977.1"/>
    </source>
</evidence>
<dbReference type="KEGG" id="vg:30685095"/>
<sequence length="289" mass="33204">MNNKRMDKLNWNTVANMINYYRNNNTAKLTPDQIGCMNLVRDIFIKADPLPVNASKRFETDEQLIEYYANMEKKYGGTIKLNGAHGIFDKSFIMSPIMKAYSDKFYKRRLNLASSHLSEVFKYEMANAITQNKPLPMLSNDTTADYLKQLYQKVEIAPNMVANNDGLTVCNEVINSVVEDVLFGLHNGYYINNSLSSELRTRVHRFRNNITFLLNCPLTLSTNVFQLIESRATQLGQETTVDYGPLERSSAVSRTPIQRHLTELAFENEALRRAKIQEMNIKYGDLTKE</sequence>
<dbReference type="Proteomes" id="UP000204293">
    <property type="component" value="Segment"/>
</dbReference>
<accession>A0A1L5JH22</accession>
<dbReference type="GO" id="GO:0005198">
    <property type="term" value="F:structural molecule activity"/>
    <property type="evidence" value="ECO:0007669"/>
    <property type="project" value="InterPro"/>
</dbReference>
<reference evidence="1 2" key="1">
    <citation type="submission" date="2016-04" db="EMBL/GenBank/DDBJ databases">
        <title>Sequence analysis of the Plodia interpunctella granulovirus genome: Discovery of an unusual inhibitor-of-apoptosis (IAP) gene.</title>
        <authorList>
            <person name="Harrison R.L."/>
            <person name="Rowley D.L."/>
            <person name="Funk C.J."/>
        </authorList>
    </citation>
    <scope>NUCLEOTIDE SEQUENCE [LARGE SCALE GENOMIC DNA]</scope>
    <source>
        <strain evidence="1">Cambridge</strain>
    </source>
</reference>
<dbReference type="GO" id="GO:0044423">
    <property type="term" value="C:virion component"/>
    <property type="evidence" value="ECO:0007669"/>
    <property type="project" value="InterPro"/>
</dbReference>
<dbReference type="GeneID" id="30685095"/>
<organism evidence="1 2">
    <name type="scientific">Plodia interpunctella granulovirus</name>
    <dbReference type="NCBI Taxonomy" id="262175"/>
    <lineage>
        <taxon>Viruses</taxon>
        <taxon>Viruses incertae sedis</taxon>
        <taxon>Naldaviricetes</taxon>
        <taxon>Lefavirales</taxon>
        <taxon>Baculoviridae</taxon>
        <taxon>Betabaculovirus</taxon>
        <taxon>Betabaculovirus plinterpunctellae</taxon>
    </lineage>
</organism>
<dbReference type="OrthoDB" id="3665at10239"/>
<evidence type="ECO:0000313" key="2">
    <source>
        <dbReference type="Proteomes" id="UP000204293"/>
    </source>
</evidence>
<dbReference type="EMBL" id="KX151395">
    <property type="protein sequence ID" value="APO13977.1"/>
    <property type="molecule type" value="Genomic_DNA"/>
</dbReference>
<name>A0A1L5JH22_9BBAC</name>
<dbReference type="RefSeq" id="YP_009330223.1">
    <property type="nucleotide sequence ID" value="NC_032255.1"/>
</dbReference>
<dbReference type="InterPro" id="IPR006790">
    <property type="entry name" value="Baculovirus_Gp41"/>
</dbReference>